<dbReference type="PRINTS" id="PR01036">
    <property type="entry name" value="TCRTETB"/>
</dbReference>
<dbReference type="GO" id="GO:0022857">
    <property type="term" value="F:transmembrane transporter activity"/>
    <property type="evidence" value="ECO:0007669"/>
    <property type="project" value="InterPro"/>
</dbReference>
<dbReference type="InterPro" id="IPR011701">
    <property type="entry name" value="MFS"/>
</dbReference>
<evidence type="ECO:0000313" key="10">
    <source>
        <dbReference type="EMBL" id="KAH7119701.1"/>
    </source>
</evidence>
<dbReference type="AlphaFoldDB" id="A0A9P9IGE2"/>
<dbReference type="InterPro" id="IPR036259">
    <property type="entry name" value="MFS_trans_sf"/>
</dbReference>
<feature type="transmembrane region" description="Helical" evidence="8">
    <location>
        <begin position="534"/>
        <end position="552"/>
    </location>
</feature>
<evidence type="ECO:0000256" key="2">
    <source>
        <dbReference type="ARBA" id="ARBA00022448"/>
    </source>
</evidence>
<reference evidence="10" key="1">
    <citation type="journal article" date="2021" name="Nat. Commun.">
        <title>Genetic determinants of endophytism in the Arabidopsis root mycobiome.</title>
        <authorList>
            <person name="Mesny F."/>
            <person name="Miyauchi S."/>
            <person name="Thiergart T."/>
            <person name="Pickel B."/>
            <person name="Atanasova L."/>
            <person name="Karlsson M."/>
            <person name="Huettel B."/>
            <person name="Barry K.W."/>
            <person name="Haridas S."/>
            <person name="Chen C."/>
            <person name="Bauer D."/>
            <person name="Andreopoulos W."/>
            <person name="Pangilinan J."/>
            <person name="LaButti K."/>
            <person name="Riley R."/>
            <person name="Lipzen A."/>
            <person name="Clum A."/>
            <person name="Drula E."/>
            <person name="Henrissat B."/>
            <person name="Kohler A."/>
            <person name="Grigoriev I.V."/>
            <person name="Martin F.M."/>
            <person name="Hacquard S."/>
        </authorList>
    </citation>
    <scope>NUCLEOTIDE SEQUENCE</scope>
    <source>
        <strain evidence="10">MPI-CAGE-CH-0243</strain>
    </source>
</reference>
<feature type="transmembrane region" description="Helical" evidence="8">
    <location>
        <begin position="188"/>
        <end position="211"/>
    </location>
</feature>
<feature type="domain" description="Major facilitator superfamily (MFS) profile" evidence="9">
    <location>
        <begin position="65"/>
        <end position="558"/>
    </location>
</feature>
<dbReference type="Pfam" id="PF07690">
    <property type="entry name" value="MFS_1"/>
    <property type="match status" value="1"/>
</dbReference>
<evidence type="ECO:0000256" key="7">
    <source>
        <dbReference type="SAM" id="MobiDB-lite"/>
    </source>
</evidence>
<dbReference type="InterPro" id="IPR020846">
    <property type="entry name" value="MFS_dom"/>
</dbReference>
<feature type="region of interest" description="Disordered" evidence="7">
    <location>
        <begin position="1"/>
        <end position="35"/>
    </location>
</feature>
<feature type="transmembrane region" description="Helical" evidence="8">
    <location>
        <begin position="369"/>
        <end position="388"/>
    </location>
</feature>
<feature type="transmembrane region" description="Helical" evidence="8">
    <location>
        <begin position="130"/>
        <end position="149"/>
    </location>
</feature>
<evidence type="ECO:0000256" key="1">
    <source>
        <dbReference type="ARBA" id="ARBA00004141"/>
    </source>
</evidence>
<feature type="transmembrane region" description="Helical" evidence="8">
    <location>
        <begin position="98"/>
        <end position="118"/>
    </location>
</feature>
<dbReference type="Gene3D" id="1.20.1720.10">
    <property type="entry name" value="Multidrug resistance protein D"/>
    <property type="match status" value="1"/>
</dbReference>
<feature type="transmembrane region" description="Helical" evidence="8">
    <location>
        <begin position="395"/>
        <end position="413"/>
    </location>
</feature>
<feature type="transmembrane region" description="Helical" evidence="8">
    <location>
        <begin position="328"/>
        <end position="349"/>
    </location>
</feature>
<proteinExistence type="predicted"/>
<evidence type="ECO:0000256" key="5">
    <source>
        <dbReference type="ARBA" id="ARBA00023136"/>
    </source>
</evidence>
<feature type="transmembrane region" description="Helical" evidence="8">
    <location>
        <begin position="155"/>
        <end position="176"/>
    </location>
</feature>
<feature type="transmembrane region" description="Helical" evidence="8">
    <location>
        <begin position="419"/>
        <end position="441"/>
    </location>
</feature>
<evidence type="ECO:0000256" key="3">
    <source>
        <dbReference type="ARBA" id="ARBA00022692"/>
    </source>
</evidence>
<accession>A0A9P9IGE2</accession>
<evidence type="ECO:0000256" key="6">
    <source>
        <dbReference type="ARBA" id="ARBA00023180"/>
    </source>
</evidence>
<protein>
    <submittedName>
        <fullName evidence="10">Major facilitator superfamily domain-containing protein</fullName>
    </submittedName>
</protein>
<dbReference type="FunFam" id="1.20.1250.20:FF:000484">
    <property type="entry name" value="MFS general substrate transporter"/>
    <property type="match status" value="1"/>
</dbReference>
<feature type="transmembrane region" description="Helical" evidence="8">
    <location>
        <begin position="257"/>
        <end position="277"/>
    </location>
</feature>
<dbReference type="PANTHER" id="PTHR23501:SF168">
    <property type="entry name" value="MAJOR FACILITATOR SUPERFAMILY (MFS) PROFILE DOMAIN-CONTAINING PROTEIN"/>
    <property type="match status" value="1"/>
</dbReference>
<evidence type="ECO:0000256" key="8">
    <source>
        <dbReference type="SAM" id="Phobius"/>
    </source>
</evidence>
<dbReference type="OrthoDB" id="10021397at2759"/>
<feature type="transmembrane region" description="Helical" evidence="8">
    <location>
        <begin position="289"/>
        <end position="307"/>
    </location>
</feature>
<keyword evidence="11" id="KW-1185">Reference proteome</keyword>
<dbReference type="PROSITE" id="PS50850">
    <property type="entry name" value="MFS"/>
    <property type="match status" value="1"/>
</dbReference>
<evidence type="ECO:0000259" key="9">
    <source>
        <dbReference type="PROSITE" id="PS50850"/>
    </source>
</evidence>
<organism evidence="10 11">
    <name type="scientific">Dendryphion nanum</name>
    <dbReference type="NCBI Taxonomy" id="256645"/>
    <lineage>
        <taxon>Eukaryota</taxon>
        <taxon>Fungi</taxon>
        <taxon>Dikarya</taxon>
        <taxon>Ascomycota</taxon>
        <taxon>Pezizomycotina</taxon>
        <taxon>Dothideomycetes</taxon>
        <taxon>Pleosporomycetidae</taxon>
        <taxon>Pleosporales</taxon>
        <taxon>Torulaceae</taxon>
        <taxon>Dendryphion</taxon>
    </lineage>
</organism>
<dbReference type="Proteomes" id="UP000700596">
    <property type="component" value="Unassembled WGS sequence"/>
</dbReference>
<comment type="subcellular location">
    <subcellularLocation>
        <location evidence="1">Membrane</location>
        <topology evidence="1">Multi-pass membrane protein</topology>
    </subcellularLocation>
</comment>
<dbReference type="EMBL" id="JAGMWT010000011">
    <property type="protein sequence ID" value="KAH7119701.1"/>
    <property type="molecule type" value="Genomic_DNA"/>
</dbReference>
<dbReference type="CDD" id="cd17502">
    <property type="entry name" value="MFS_Azr1_MDR_like"/>
    <property type="match status" value="1"/>
</dbReference>
<evidence type="ECO:0000313" key="11">
    <source>
        <dbReference type="Proteomes" id="UP000700596"/>
    </source>
</evidence>
<keyword evidence="5 8" id="KW-0472">Membrane</keyword>
<keyword evidence="6" id="KW-0325">Glycoprotein</keyword>
<dbReference type="FunFam" id="1.20.1720.10:FF:000037">
    <property type="entry name" value="WGS project CABT00000000 data, contig 2.4"/>
    <property type="match status" value="1"/>
</dbReference>
<dbReference type="Gene3D" id="1.20.1250.20">
    <property type="entry name" value="MFS general substrate transporter like domains"/>
    <property type="match status" value="1"/>
</dbReference>
<feature type="transmembrane region" description="Helical" evidence="8">
    <location>
        <begin position="61"/>
        <end position="78"/>
    </location>
</feature>
<comment type="caution">
    <text evidence="10">The sequence shown here is derived from an EMBL/GenBank/DDBJ whole genome shotgun (WGS) entry which is preliminary data.</text>
</comment>
<dbReference type="GO" id="GO:0005886">
    <property type="term" value="C:plasma membrane"/>
    <property type="evidence" value="ECO:0007669"/>
    <property type="project" value="TreeGrafter"/>
</dbReference>
<dbReference type="SUPFAM" id="SSF103473">
    <property type="entry name" value="MFS general substrate transporter"/>
    <property type="match status" value="1"/>
</dbReference>
<sequence>MMPVTLPQNLPETSVDSSGLPNDSTTHSISPNQQNTFEFPHAAAPSKASSPPSQKWTRGTGFWRSFVAICLPLLLSALEGSITNTALPTISRALDLGAMFSWVATAFLISSTIFQPLYGQLADIWGRKYPMILAVSTFAIGSAICGWAKSGTVLVFGRIIQGLGTGAIDLFAELILSDLVPLRQRGTYMSIKHCVFAAGITIGTILGGVFAEKNWRWCFWINIPVCVLALILLFFWLKTEGGVKTRDTRLMGELRKIDALGTSILTSSMVLILVSVSNGGTAHPWTGPIIVTPLIIGSIGLITFPFWENSRWCQYPIMPPSIFSHRTSATAFALTGIHGFLTYGVQFFLPPFFQAVKGSTPSRSGIQVLPTTLIIVVTATIGGPLLSAWGKYRPIHQLGCVCMVLGLGLHTVMTRSTPIAAWVIFQFIFASGSGIMVSTMLPAVQVELPDRANAAAGGAWAFLRGVGSLLGVAIPSAVFNMHFTKLLPTITSLDARHSLENGKAYEHATSVFIDNFDDSVKAQIVKAFTQSLRSVWIVFLALAGIGFLLTFLERQIKMRKELDTSYGLKLQVTNKITPEASDSDLGSSELSTRKVVTSVHVDAA</sequence>
<name>A0A9P9IGE2_9PLEO</name>
<dbReference type="PANTHER" id="PTHR23501">
    <property type="entry name" value="MAJOR FACILITATOR SUPERFAMILY"/>
    <property type="match status" value="1"/>
</dbReference>
<keyword evidence="4 8" id="KW-1133">Transmembrane helix</keyword>
<evidence type="ECO:0000256" key="4">
    <source>
        <dbReference type="ARBA" id="ARBA00022989"/>
    </source>
</evidence>
<feature type="transmembrane region" description="Helical" evidence="8">
    <location>
        <begin position="217"/>
        <end position="237"/>
    </location>
</feature>
<keyword evidence="2" id="KW-0813">Transport</keyword>
<keyword evidence="3 8" id="KW-0812">Transmembrane</keyword>
<feature type="transmembrane region" description="Helical" evidence="8">
    <location>
        <begin position="461"/>
        <end position="483"/>
    </location>
</feature>
<gene>
    <name evidence="10" type="ORF">B0J11DRAFT_590613</name>
</gene>